<evidence type="ECO:0000256" key="5">
    <source>
        <dbReference type="ARBA" id="ARBA00022485"/>
    </source>
</evidence>
<dbReference type="NCBIfam" id="TIGR00720">
    <property type="entry name" value="sda_mono"/>
    <property type="match status" value="1"/>
</dbReference>
<feature type="domain" description="Serine dehydratase beta chain" evidence="13">
    <location>
        <begin position="4"/>
        <end position="156"/>
    </location>
</feature>
<dbReference type="GO" id="GO:0046872">
    <property type="term" value="F:metal ion binding"/>
    <property type="evidence" value="ECO:0007669"/>
    <property type="project" value="UniProtKB-KW"/>
</dbReference>
<evidence type="ECO:0000256" key="9">
    <source>
        <dbReference type="ARBA" id="ARBA00023239"/>
    </source>
</evidence>
<organism evidence="14 15">
    <name type="scientific">Acinetobacter venetianus</name>
    <dbReference type="NCBI Taxonomy" id="52133"/>
    <lineage>
        <taxon>Bacteria</taxon>
        <taxon>Pseudomonadati</taxon>
        <taxon>Pseudomonadota</taxon>
        <taxon>Gammaproteobacteria</taxon>
        <taxon>Moraxellales</taxon>
        <taxon>Moraxellaceae</taxon>
        <taxon>Acinetobacter</taxon>
    </lineage>
</organism>
<sequence>MAFSVFDLFKIGVGPSSSHTVAPMRAAYRFVQVLKERGDLQNLEQVKIFLYGSLSSTGIGHGTDKATILGLMGNEPEMIDIAESLLILDQALVTKKLKVDGTKLIDFDADRDITFIDEALAYHPNAMKIVAYDKYEQEVYANTYYSIGGGFVLDESHVNHGSFIEDNTQIPYPFQTAKELLALCKKYNCSISHLMLENEKSWRTEDEIRTKIIEIWKAMQTCIQSGLEHEGVLEGGLNVKRRAKNIHQRLLRKENQNLIETTFNVMEWVNLFALAVNEENAAGGRVVTAPTNGAAGIIPAVLSYYVNFSKDESEDTIVKFFLSAAAVGILCKLNASISGAEVGCQGEVGSACAMASAGLAEILNGTPEQVEHAAEIGLEHNLGLTCDPIGGLVQVPCIERNAIAAVKAINAAQMALHGDGEHHVSLDKVIQTMKETGKDMSDKYKETSKGGLAVNSIEC</sequence>
<dbReference type="Pfam" id="PF03315">
    <property type="entry name" value="SDH_beta"/>
    <property type="match status" value="1"/>
</dbReference>
<gene>
    <name evidence="14" type="primary">sdaA</name>
    <name evidence="14" type="ORF">AVENLUH5627_01709</name>
</gene>
<dbReference type="InterPro" id="IPR004644">
    <property type="entry name" value="Fe-S_L-Ser_mono"/>
</dbReference>
<evidence type="ECO:0000256" key="10">
    <source>
        <dbReference type="ARBA" id="ARBA00049406"/>
    </source>
</evidence>
<dbReference type="InterPro" id="IPR005131">
    <property type="entry name" value="Ser_deHydtase_bsu"/>
</dbReference>
<dbReference type="SUPFAM" id="SSF143548">
    <property type="entry name" value="Serine metabolism enzymes domain"/>
    <property type="match status" value="1"/>
</dbReference>
<dbReference type="PANTHER" id="PTHR30182:SF1">
    <property type="entry name" value="L-SERINE DEHYDRATASE 1"/>
    <property type="match status" value="1"/>
</dbReference>
<keyword evidence="9 11" id="KW-0456">Lyase</keyword>
<accession>A0A150HRM0</accession>
<proteinExistence type="inferred from homology"/>
<evidence type="ECO:0000256" key="6">
    <source>
        <dbReference type="ARBA" id="ARBA00022723"/>
    </source>
</evidence>
<dbReference type="AlphaFoldDB" id="A0A150HRM0"/>
<evidence type="ECO:0000313" key="15">
    <source>
        <dbReference type="Proteomes" id="UP000075680"/>
    </source>
</evidence>
<comment type="similarity">
    <text evidence="3 11">Belongs to the iron-sulfur dependent L-serine dehydratase family.</text>
</comment>
<dbReference type="Gene3D" id="3.30.1330.90">
    <property type="entry name" value="D-3-phosphoglycerate dehydrogenase, domain 3"/>
    <property type="match status" value="1"/>
</dbReference>
<evidence type="ECO:0000256" key="8">
    <source>
        <dbReference type="ARBA" id="ARBA00023014"/>
    </source>
</evidence>
<dbReference type="PANTHER" id="PTHR30182">
    <property type="entry name" value="L-SERINE DEHYDRATASE"/>
    <property type="match status" value="1"/>
</dbReference>
<dbReference type="FunFam" id="3.30.1330.90:FF:000001">
    <property type="entry name" value="L-serine ammonia-lyase 1"/>
    <property type="match status" value="1"/>
</dbReference>
<evidence type="ECO:0000259" key="12">
    <source>
        <dbReference type="Pfam" id="PF03313"/>
    </source>
</evidence>
<dbReference type="EC" id="4.3.1.17" evidence="11"/>
<evidence type="ECO:0000256" key="11">
    <source>
        <dbReference type="RuleBase" id="RU366059"/>
    </source>
</evidence>
<dbReference type="InterPro" id="IPR051318">
    <property type="entry name" value="Fe-S_L-Ser"/>
</dbReference>
<name>A0A150HRM0_9GAMM</name>
<comment type="catalytic activity">
    <reaction evidence="10 11">
        <text>L-serine = pyruvate + NH4(+)</text>
        <dbReference type="Rhea" id="RHEA:19169"/>
        <dbReference type="ChEBI" id="CHEBI:15361"/>
        <dbReference type="ChEBI" id="CHEBI:28938"/>
        <dbReference type="ChEBI" id="CHEBI:33384"/>
        <dbReference type="EC" id="4.3.1.17"/>
    </reaction>
</comment>
<dbReference type="InterPro" id="IPR029009">
    <property type="entry name" value="ASB_dom_sf"/>
</dbReference>
<evidence type="ECO:0000256" key="3">
    <source>
        <dbReference type="ARBA" id="ARBA00008636"/>
    </source>
</evidence>
<dbReference type="GO" id="GO:0009063">
    <property type="term" value="P:amino acid catabolic process"/>
    <property type="evidence" value="ECO:0007669"/>
    <property type="project" value="UniProtKB-ARBA"/>
</dbReference>
<dbReference type="GO" id="GO:0051539">
    <property type="term" value="F:4 iron, 4 sulfur cluster binding"/>
    <property type="evidence" value="ECO:0007669"/>
    <property type="project" value="UniProtKB-UniRule"/>
</dbReference>
<dbReference type="InterPro" id="IPR005130">
    <property type="entry name" value="Ser_deHydtase-like_asu"/>
</dbReference>
<keyword evidence="4 11" id="KW-0312">Gluconeogenesis</keyword>
<comment type="caution">
    <text evidence="14">The sequence shown here is derived from an EMBL/GenBank/DDBJ whole genome shotgun (WGS) entry which is preliminary data.</text>
</comment>
<protein>
    <recommendedName>
        <fullName evidence="11">L-serine dehydratase</fullName>
        <ecNumber evidence="11">4.3.1.17</ecNumber>
    </recommendedName>
</protein>
<evidence type="ECO:0000256" key="2">
    <source>
        <dbReference type="ARBA" id="ARBA00004742"/>
    </source>
</evidence>
<keyword evidence="8 11" id="KW-0411">Iron-sulfur</keyword>
<keyword evidence="6 11" id="KW-0479">Metal-binding</keyword>
<comment type="cofactor">
    <cofactor evidence="1 11">
        <name>[4Fe-4S] cluster</name>
        <dbReference type="ChEBI" id="CHEBI:49883"/>
    </cofactor>
</comment>
<comment type="pathway">
    <text evidence="2">Carbohydrate biosynthesis; gluconeogenesis.</text>
</comment>
<evidence type="ECO:0000259" key="13">
    <source>
        <dbReference type="Pfam" id="PF03315"/>
    </source>
</evidence>
<feature type="domain" description="Serine dehydratase-like alpha subunit" evidence="12">
    <location>
        <begin position="187"/>
        <end position="453"/>
    </location>
</feature>
<dbReference type="GO" id="GO:0006094">
    <property type="term" value="P:gluconeogenesis"/>
    <property type="evidence" value="ECO:0007669"/>
    <property type="project" value="UniProtKB-KW"/>
</dbReference>
<evidence type="ECO:0000313" key="14">
    <source>
        <dbReference type="EMBL" id="KXZ69110.1"/>
    </source>
</evidence>
<evidence type="ECO:0000256" key="4">
    <source>
        <dbReference type="ARBA" id="ARBA00022432"/>
    </source>
</evidence>
<reference evidence="14 15" key="1">
    <citation type="journal article" date="2016" name="Sci. Rep.">
        <title>Genomic and phenotypic characterization of the species Acinetobacter venetianus.</title>
        <authorList>
            <person name="Fondi M."/>
            <person name="Maida I."/>
            <person name="Perrin E."/>
            <person name="Orlandini V."/>
            <person name="La Torre L."/>
            <person name="Bosi E."/>
            <person name="Negroni A."/>
            <person name="Zanaroli G."/>
            <person name="Fava F."/>
            <person name="Decorosi F."/>
            <person name="Giovannetti L."/>
            <person name="Viti C."/>
            <person name="Vaneechoutte M."/>
            <person name="Dijkshoorn L."/>
            <person name="Fani R."/>
        </authorList>
    </citation>
    <scope>NUCLEOTIDE SEQUENCE [LARGE SCALE GENOMIC DNA]</scope>
    <source>
        <strain evidence="14 15">LUH5627</strain>
    </source>
</reference>
<dbReference type="Pfam" id="PF03313">
    <property type="entry name" value="SDH_alpha"/>
    <property type="match status" value="1"/>
</dbReference>
<dbReference type="RefSeq" id="WP_061518757.1">
    <property type="nucleotide sequence ID" value="NZ_JRUE01000154.1"/>
</dbReference>
<dbReference type="PATRIC" id="fig|52133.18.peg.1775"/>
<keyword evidence="7 11" id="KW-0408">Iron</keyword>
<evidence type="ECO:0000256" key="7">
    <source>
        <dbReference type="ARBA" id="ARBA00023004"/>
    </source>
</evidence>
<dbReference type="Proteomes" id="UP000075680">
    <property type="component" value="Unassembled WGS sequence"/>
</dbReference>
<evidence type="ECO:0000256" key="1">
    <source>
        <dbReference type="ARBA" id="ARBA00001966"/>
    </source>
</evidence>
<dbReference type="EMBL" id="JRUE01000154">
    <property type="protein sequence ID" value="KXZ69110.1"/>
    <property type="molecule type" value="Genomic_DNA"/>
</dbReference>
<dbReference type="GO" id="GO:0003941">
    <property type="term" value="F:L-serine ammonia-lyase activity"/>
    <property type="evidence" value="ECO:0007669"/>
    <property type="project" value="UniProtKB-UniRule"/>
</dbReference>
<keyword evidence="5 11" id="KW-0004">4Fe-4S</keyword>